<dbReference type="SMART" id="SM00450">
    <property type="entry name" value="RHOD"/>
    <property type="match status" value="2"/>
</dbReference>
<dbReference type="Pfam" id="PF00581">
    <property type="entry name" value="Rhodanese"/>
    <property type="match status" value="2"/>
</dbReference>
<dbReference type="InterPro" id="IPR050229">
    <property type="entry name" value="GlpE_sulfurtransferase"/>
</dbReference>
<evidence type="ECO:0000313" key="3">
    <source>
        <dbReference type="EMBL" id="OGY91084.1"/>
    </source>
</evidence>
<gene>
    <name evidence="3" type="ORF">A3H70_04295</name>
</gene>
<feature type="transmembrane region" description="Helical" evidence="1">
    <location>
        <begin position="38"/>
        <end position="64"/>
    </location>
</feature>
<accession>A0A1G2BPN9</accession>
<keyword evidence="1" id="KW-1133">Transmembrane helix</keyword>
<feature type="transmembrane region" description="Helical" evidence="1">
    <location>
        <begin position="76"/>
        <end position="97"/>
    </location>
</feature>
<dbReference type="Gene3D" id="3.40.250.10">
    <property type="entry name" value="Rhodanese-like domain"/>
    <property type="match status" value="2"/>
</dbReference>
<dbReference type="STRING" id="1798553.A3H70_04295"/>
<dbReference type="PROSITE" id="PS50206">
    <property type="entry name" value="RHODANESE_3"/>
    <property type="match status" value="2"/>
</dbReference>
<dbReference type="Proteomes" id="UP000178109">
    <property type="component" value="Unassembled WGS sequence"/>
</dbReference>
<dbReference type="InterPro" id="IPR036873">
    <property type="entry name" value="Rhodanese-like_dom_sf"/>
</dbReference>
<dbReference type="CDD" id="cd00158">
    <property type="entry name" value="RHOD"/>
    <property type="match status" value="2"/>
</dbReference>
<dbReference type="PANTHER" id="PTHR43031:SF16">
    <property type="entry name" value="OXIDOREDUCTASE"/>
    <property type="match status" value="1"/>
</dbReference>
<evidence type="ECO:0000259" key="2">
    <source>
        <dbReference type="PROSITE" id="PS50206"/>
    </source>
</evidence>
<dbReference type="SUPFAM" id="SSF52821">
    <property type="entry name" value="Rhodanese/Cell cycle control phosphatase"/>
    <property type="match status" value="2"/>
</dbReference>
<dbReference type="PANTHER" id="PTHR43031">
    <property type="entry name" value="FAD-DEPENDENT OXIDOREDUCTASE"/>
    <property type="match status" value="1"/>
</dbReference>
<proteinExistence type="predicted"/>
<sequence length="506" mass="58405">MNHKNIQKLLLLIIIFFSVIGFSKPAQAVMPPDFVFNIGYQIAQIFSLLTIFLSAILSVFYQFIKIKLTAFSLNKWHWVASIIIILAIAGGVAYFYGQYEQKIAYDNWLTESQKYNEQTKEVGDYETIDKLKISAIKNVDIQKTSNGAKFSSNITQNLNNDKSAQFIQDYYGNIANHALEKAYAMSKKVVDLQTFKNWYKDTNKITLDNLTRIDDKKSSLELTLYESDKYTRYGVLMTLLIENKMPVQVEKSEVRILEQGAVMANLRSEPNQAQEEKITTGFFTDNENYPIFISNNEFQTIINNNRNNYLVLDARENIEYENGFFPDSIHIRFADLQAGRWIEIPNDKFVYVLCWSGIRGKEVAEFLRTKDIVASYLENGANGWVEYGGQWIGSVKFSAKYSEERYRLVFNTTDVKEKVVRENIQLVDSREPWKYEQAHLPGSISFPIMYTPTTNLEGVFSQFKPNSKVIIICDGYVNCFDAKITGVELEAKGHQLLGRYNKPWEY</sequence>
<reference evidence="3 4" key="1">
    <citation type="journal article" date="2016" name="Nat. Commun.">
        <title>Thousands of microbial genomes shed light on interconnected biogeochemical processes in an aquifer system.</title>
        <authorList>
            <person name="Anantharaman K."/>
            <person name="Brown C.T."/>
            <person name="Hug L.A."/>
            <person name="Sharon I."/>
            <person name="Castelle C.J."/>
            <person name="Probst A.J."/>
            <person name="Thomas B.C."/>
            <person name="Singh A."/>
            <person name="Wilkins M.J."/>
            <person name="Karaoz U."/>
            <person name="Brodie E.L."/>
            <person name="Williams K.H."/>
            <person name="Hubbard S.S."/>
            <person name="Banfield J.F."/>
        </authorList>
    </citation>
    <scope>NUCLEOTIDE SEQUENCE [LARGE SCALE GENOMIC DNA]</scope>
</reference>
<protein>
    <recommendedName>
        <fullName evidence="2">Rhodanese domain-containing protein</fullName>
    </recommendedName>
</protein>
<organism evidence="3 4">
    <name type="scientific">Candidatus Komeilibacteria bacterium RIFCSPLOWO2_02_FULL_48_11</name>
    <dbReference type="NCBI Taxonomy" id="1798553"/>
    <lineage>
        <taxon>Bacteria</taxon>
        <taxon>Candidatus Komeiliibacteriota</taxon>
    </lineage>
</organism>
<dbReference type="InterPro" id="IPR001763">
    <property type="entry name" value="Rhodanese-like_dom"/>
</dbReference>
<name>A0A1G2BPN9_9BACT</name>
<dbReference type="AlphaFoldDB" id="A0A1G2BPN9"/>
<dbReference type="EMBL" id="MHKO01000053">
    <property type="protein sequence ID" value="OGY91084.1"/>
    <property type="molecule type" value="Genomic_DNA"/>
</dbReference>
<feature type="domain" description="Rhodanese" evidence="2">
    <location>
        <begin position="305"/>
        <end position="393"/>
    </location>
</feature>
<keyword evidence="1" id="KW-0812">Transmembrane</keyword>
<keyword evidence="1" id="KW-0472">Membrane</keyword>
<evidence type="ECO:0000256" key="1">
    <source>
        <dbReference type="SAM" id="Phobius"/>
    </source>
</evidence>
<comment type="caution">
    <text evidence="3">The sequence shown here is derived from an EMBL/GenBank/DDBJ whole genome shotgun (WGS) entry which is preliminary data.</text>
</comment>
<feature type="domain" description="Rhodanese" evidence="2">
    <location>
        <begin position="420"/>
        <end position="494"/>
    </location>
</feature>
<evidence type="ECO:0000313" key="4">
    <source>
        <dbReference type="Proteomes" id="UP000178109"/>
    </source>
</evidence>